<accession>U5CNJ1</accession>
<reference evidence="3" key="1">
    <citation type="journal article" date="2013" name="Science">
        <title>The Amborella genome and the evolution of flowering plants.</title>
        <authorList>
            <consortium name="Amborella Genome Project"/>
        </authorList>
    </citation>
    <scope>NUCLEOTIDE SEQUENCE [LARGE SCALE GENOMIC DNA]</scope>
</reference>
<comment type="similarity">
    <text evidence="1">Belongs to the UDP-glycosyltransferase family.</text>
</comment>
<dbReference type="Proteomes" id="UP000017836">
    <property type="component" value="Unassembled WGS sequence"/>
</dbReference>
<keyword evidence="3" id="KW-1185">Reference proteome</keyword>
<dbReference type="HOGENOM" id="CLU_001724_6_4_1"/>
<dbReference type="OMA" id="ANVPHWR"/>
<dbReference type="SUPFAM" id="SSF53756">
    <property type="entry name" value="UDP-Glycosyltransferase/glycogen phosphorylase"/>
    <property type="match status" value="1"/>
</dbReference>
<evidence type="ECO:0000256" key="1">
    <source>
        <dbReference type="ARBA" id="ARBA00009995"/>
    </source>
</evidence>
<dbReference type="Gene3D" id="3.40.50.2000">
    <property type="entry name" value="Glycogen Phosphorylase B"/>
    <property type="match status" value="1"/>
</dbReference>
<dbReference type="PANTHER" id="PTHR11926:SF1547">
    <property type="entry name" value="GLYCOSYLTRANSFERASE"/>
    <property type="match status" value="1"/>
</dbReference>
<dbReference type="eggNOG" id="KOG1192">
    <property type="taxonomic scope" value="Eukaryota"/>
</dbReference>
<proteinExistence type="inferred from homology"/>
<evidence type="ECO:0000313" key="3">
    <source>
        <dbReference type="Proteomes" id="UP000017836"/>
    </source>
</evidence>
<gene>
    <name evidence="2" type="ORF">AMTR_s00038p00228100</name>
</gene>
<dbReference type="Gramene" id="ERN14721">
    <property type="protein sequence ID" value="ERN14721"/>
    <property type="gene ID" value="AMTR_s00038p00228100"/>
</dbReference>
<dbReference type="AlphaFoldDB" id="U5CNJ1"/>
<organism evidence="2 3">
    <name type="scientific">Amborella trichopoda</name>
    <dbReference type="NCBI Taxonomy" id="13333"/>
    <lineage>
        <taxon>Eukaryota</taxon>
        <taxon>Viridiplantae</taxon>
        <taxon>Streptophyta</taxon>
        <taxon>Embryophyta</taxon>
        <taxon>Tracheophyta</taxon>
        <taxon>Spermatophyta</taxon>
        <taxon>Magnoliopsida</taxon>
        <taxon>Amborellales</taxon>
        <taxon>Amborellaceae</taxon>
        <taxon>Amborella</taxon>
    </lineage>
</organism>
<protein>
    <submittedName>
        <fullName evidence="2">Uncharacterized protein</fullName>
    </submittedName>
</protein>
<dbReference type="EMBL" id="KI392532">
    <property type="protein sequence ID" value="ERN14721.1"/>
    <property type="molecule type" value="Genomic_DNA"/>
</dbReference>
<sequence length="92" mass="10311">MLHLAKLLHARGFYITFVNTNFNHKRVTRSGGAMALKHLEDFKLESIPDGLPLEHGRDVLSLCDATGKYFSSPFWDLVSKLNGSIQVPRLTA</sequence>
<name>U5CNJ1_AMBTC</name>
<dbReference type="PANTHER" id="PTHR11926">
    <property type="entry name" value="GLUCOSYL/GLUCURONOSYL TRANSFERASES"/>
    <property type="match status" value="1"/>
</dbReference>
<evidence type="ECO:0000313" key="2">
    <source>
        <dbReference type="EMBL" id="ERN14721.1"/>
    </source>
</evidence>